<feature type="region of interest" description="Disordered" evidence="1">
    <location>
        <begin position="254"/>
        <end position="274"/>
    </location>
</feature>
<evidence type="ECO:0000313" key="3">
    <source>
        <dbReference type="Proteomes" id="UP000594261"/>
    </source>
</evidence>
<reference evidence="2" key="2">
    <citation type="submission" date="2021-01" db="UniProtKB">
        <authorList>
            <consortium name="EnsemblPlants"/>
        </authorList>
    </citation>
    <scope>IDENTIFICATION</scope>
</reference>
<sequence length="274" mass="30344">MASTQSSSSSSSFSSSTVFAMASSSLPVNSSLLLLSNMSSMMTVKLDHGNYVVWKHQIEVILDTYNMIEVLNDSVTAPDRFLKDSSGNFTTEIDPAFIAWKNREQAMFTFLNSTLSPAILALTVGQKSARGVWRVLEKRFASISRSHVMSLRNELNAIKKGNESIDGYFQRIKQACDRLAAVSVFVDDEELLHIVLDGLPSSYDSFSSAIRTRSDVLSIEELNALLNAKERIIKKRSNGVDQISMAMAANFHSQGFPKGRGGRNYNQRGRVPRS</sequence>
<dbReference type="EnsemblPlants" id="QL08p005220:mrna">
    <property type="protein sequence ID" value="QL08p005220:mrna"/>
    <property type="gene ID" value="QL08p005220"/>
</dbReference>
<dbReference type="Pfam" id="PF14223">
    <property type="entry name" value="Retrotran_gag_2"/>
    <property type="match status" value="1"/>
</dbReference>
<reference evidence="2 3" key="1">
    <citation type="journal article" date="2016" name="G3 (Bethesda)">
        <title>First Draft Assembly and Annotation of the Genome of a California Endemic Oak Quercus lobata Nee (Fagaceae).</title>
        <authorList>
            <person name="Sork V.L."/>
            <person name="Fitz-Gibbon S.T."/>
            <person name="Puiu D."/>
            <person name="Crepeau M."/>
            <person name="Gugger P.F."/>
            <person name="Sherman R."/>
            <person name="Stevens K."/>
            <person name="Langley C.H."/>
            <person name="Pellegrini M."/>
            <person name="Salzberg S.L."/>
        </authorList>
    </citation>
    <scope>NUCLEOTIDE SEQUENCE [LARGE SCALE GENOMIC DNA]</scope>
    <source>
        <strain evidence="2 3">cv. SW786</strain>
    </source>
</reference>
<dbReference type="OMA" id="IDASTHF"/>
<evidence type="ECO:0008006" key="4">
    <source>
        <dbReference type="Google" id="ProtNLM"/>
    </source>
</evidence>
<feature type="compositionally biased region" description="Low complexity" evidence="1">
    <location>
        <begin position="263"/>
        <end position="274"/>
    </location>
</feature>
<name>A0A7N2M7P8_QUELO</name>
<keyword evidence="3" id="KW-1185">Reference proteome</keyword>
<accession>A0A7N2M7P8</accession>
<dbReference type="EMBL" id="LRBV02000008">
    <property type="status" value="NOT_ANNOTATED_CDS"/>
    <property type="molecule type" value="Genomic_DNA"/>
</dbReference>
<proteinExistence type="predicted"/>
<dbReference type="AlphaFoldDB" id="A0A7N2M7P8"/>
<dbReference type="PANTHER" id="PTHR47481:SF31">
    <property type="entry name" value="OS01G0873500 PROTEIN"/>
    <property type="match status" value="1"/>
</dbReference>
<evidence type="ECO:0000256" key="1">
    <source>
        <dbReference type="SAM" id="MobiDB-lite"/>
    </source>
</evidence>
<evidence type="ECO:0000313" key="2">
    <source>
        <dbReference type="EnsemblPlants" id="QL08p005220:mrna"/>
    </source>
</evidence>
<dbReference type="Gramene" id="QL08p005220:mrna">
    <property type="protein sequence ID" value="QL08p005220:mrna"/>
    <property type="gene ID" value="QL08p005220"/>
</dbReference>
<dbReference type="PANTHER" id="PTHR47481">
    <property type="match status" value="1"/>
</dbReference>
<protein>
    <recommendedName>
        <fullName evidence="4">Retrotransposon Copia-like N-terminal domain-containing protein</fullName>
    </recommendedName>
</protein>
<organism evidence="2 3">
    <name type="scientific">Quercus lobata</name>
    <name type="common">Valley oak</name>
    <dbReference type="NCBI Taxonomy" id="97700"/>
    <lineage>
        <taxon>Eukaryota</taxon>
        <taxon>Viridiplantae</taxon>
        <taxon>Streptophyta</taxon>
        <taxon>Embryophyta</taxon>
        <taxon>Tracheophyta</taxon>
        <taxon>Spermatophyta</taxon>
        <taxon>Magnoliopsida</taxon>
        <taxon>eudicotyledons</taxon>
        <taxon>Gunneridae</taxon>
        <taxon>Pentapetalae</taxon>
        <taxon>rosids</taxon>
        <taxon>fabids</taxon>
        <taxon>Fagales</taxon>
        <taxon>Fagaceae</taxon>
        <taxon>Quercus</taxon>
    </lineage>
</organism>
<dbReference type="InParanoid" id="A0A7N2M7P8"/>
<dbReference type="Proteomes" id="UP000594261">
    <property type="component" value="Chromosome 8"/>
</dbReference>